<keyword evidence="2" id="KW-1185">Reference proteome</keyword>
<reference evidence="1 2" key="1">
    <citation type="submission" date="2017-10" db="EMBL/GenBank/DDBJ databases">
        <title>A novel species of cold-tolerant Malassezia isolated from bats.</title>
        <authorList>
            <person name="Lorch J.M."/>
            <person name="Palmer J.M."/>
            <person name="Vanderwolf K.J."/>
            <person name="Schmidt K.Z."/>
            <person name="Verant M.L."/>
            <person name="Weller T.J."/>
            <person name="Blehert D.S."/>
        </authorList>
    </citation>
    <scope>NUCLEOTIDE SEQUENCE [LARGE SCALE GENOMIC DNA]</scope>
    <source>
        <strain evidence="1 2">NWHC:44797-103</strain>
    </source>
</reference>
<dbReference type="STRING" id="2020962.A0A2N1JG37"/>
<evidence type="ECO:0008006" key="3">
    <source>
        <dbReference type="Google" id="ProtNLM"/>
    </source>
</evidence>
<evidence type="ECO:0000313" key="1">
    <source>
        <dbReference type="EMBL" id="PKI85496.1"/>
    </source>
</evidence>
<dbReference type="Gene3D" id="3.80.10.10">
    <property type="entry name" value="Ribonuclease Inhibitor"/>
    <property type="match status" value="1"/>
</dbReference>
<name>A0A2N1JG37_9BASI</name>
<dbReference type="InterPro" id="IPR036047">
    <property type="entry name" value="F-box-like_dom_sf"/>
</dbReference>
<organism evidence="1 2">
    <name type="scientific">Malassezia vespertilionis</name>
    <dbReference type="NCBI Taxonomy" id="2020962"/>
    <lineage>
        <taxon>Eukaryota</taxon>
        <taxon>Fungi</taxon>
        <taxon>Dikarya</taxon>
        <taxon>Basidiomycota</taxon>
        <taxon>Ustilaginomycotina</taxon>
        <taxon>Malasseziomycetes</taxon>
        <taxon>Malasseziales</taxon>
        <taxon>Malasseziaceae</taxon>
        <taxon>Malassezia</taxon>
    </lineage>
</organism>
<gene>
    <name evidence="1" type="ORF">MVES_000060</name>
</gene>
<evidence type="ECO:0000313" key="2">
    <source>
        <dbReference type="Proteomes" id="UP000232875"/>
    </source>
</evidence>
<dbReference type="AlphaFoldDB" id="A0A2N1JG37"/>
<dbReference type="SUPFAM" id="SSF81383">
    <property type="entry name" value="F-box domain"/>
    <property type="match status" value="1"/>
</dbReference>
<accession>A0A2N1JG37</accession>
<dbReference type="SUPFAM" id="SSF52047">
    <property type="entry name" value="RNI-like"/>
    <property type="match status" value="1"/>
</dbReference>
<dbReference type="InterPro" id="IPR032675">
    <property type="entry name" value="LRR_dom_sf"/>
</dbReference>
<protein>
    <recommendedName>
        <fullName evidence="3">F-box domain-containing protein</fullName>
    </recommendedName>
</protein>
<dbReference type="Proteomes" id="UP000232875">
    <property type="component" value="Unassembled WGS sequence"/>
</dbReference>
<dbReference type="OrthoDB" id="2585512at2759"/>
<sequence>MDDLPLEILPSVLAHLRWRTRDLANICRVNKTWYQYAISLLYERLWLFNHRRLIGVFATLAKYPRLASLVRILDVRVYPFGMRAEDLDKLEELICISFHHMTGLEALHWTRTGSMNDRLLRTMFDHNTTLHTLELSGNSKMWSPQMLVERVPKSVRALQFILPDRDVVACLVPLIEALTPNLESFSLICLDSTTVTDALLERAAAALPHLHKLSLVGCKAVRGDGVLAIVRATDKLEKLQLEGVALHPDMLSTLAPYLVKLRALTLTYPKRALDAPAFFSELCVIIDACTCLESLCLYARGGSPPVVHGEDVGVQPETHLPCPPHQVHSASYPYTSNTDLISISQEQVFESPHMSTRFVRRLLFGKTATTLRSLRIHGIGVSMQQLQMLALSTLSNHLEELVLHLYELDLDMLALYMSKFVQLRRVQFLSHAGSEAELTKDDLIFLAQHCGPWLQQIGFRNRVHLVEKCKSELVLRRWDMVAGLFPACMVVVRS</sequence>
<dbReference type="EMBL" id="KZ454987">
    <property type="protein sequence ID" value="PKI85496.1"/>
    <property type="molecule type" value="Genomic_DNA"/>
</dbReference>
<proteinExistence type="predicted"/>